<feature type="transmembrane region" description="Helical" evidence="1">
    <location>
        <begin position="74"/>
        <end position="96"/>
    </location>
</feature>
<evidence type="ECO:0000313" key="3">
    <source>
        <dbReference type="Proteomes" id="UP000494206"/>
    </source>
</evidence>
<name>A0A8S1F4A1_9PELO</name>
<accession>A0A8S1F4A1</accession>
<feature type="transmembrane region" description="Helical" evidence="1">
    <location>
        <begin position="200"/>
        <end position="222"/>
    </location>
</feature>
<evidence type="ECO:0000313" key="2">
    <source>
        <dbReference type="EMBL" id="CAB3410608.1"/>
    </source>
</evidence>
<comment type="caution">
    <text evidence="2">The sequence shown here is derived from an EMBL/GenBank/DDBJ whole genome shotgun (WGS) entry which is preliminary data.</text>
</comment>
<dbReference type="OrthoDB" id="5832709at2759"/>
<organism evidence="2 3">
    <name type="scientific">Caenorhabditis bovis</name>
    <dbReference type="NCBI Taxonomy" id="2654633"/>
    <lineage>
        <taxon>Eukaryota</taxon>
        <taxon>Metazoa</taxon>
        <taxon>Ecdysozoa</taxon>
        <taxon>Nematoda</taxon>
        <taxon>Chromadorea</taxon>
        <taxon>Rhabditida</taxon>
        <taxon>Rhabditina</taxon>
        <taxon>Rhabditomorpha</taxon>
        <taxon>Rhabditoidea</taxon>
        <taxon>Rhabditidae</taxon>
        <taxon>Peloderinae</taxon>
        <taxon>Caenorhabditis</taxon>
    </lineage>
</organism>
<feature type="transmembrane region" description="Helical" evidence="1">
    <location>
        <begin position="125"/>
        <end position="146"/>
    </location>
</feature>
<dbReference type="InterPro" id="IPR029201">
    <property type="entry name" value="Jiraiya"/>
</dbReference>
<evidence type="ECO:0000256" key="1">
    <source>
        <dbReference type="SAM" id="Phobius"/>
    </source>
</evidence>
<reference evidence="2 3" key="1">
    <citation type="submission" date="2020-04" db="EMBL/GenBank/DDBJ databases">
        <authorList>
            <person name="Laetsch R D."/>
            <person name="Stevens L."/>
            <person name="Kumar S."/>
            <person name="Blaxter L. M."/>
        </authorList>
    </citation>
    <scope>NUCLEOTIDE SEQUENCE [LARGE SCALE GENOMIC DNA]</scope>
</reference>
<proteinExistence type="predicted"/>
<feature type="transmembrane region" description="Helical" evidence="1">
    <location>
        <begin position="167"/>
        <end position="194"/>
    </location>
</feature>
<keyword evidence="1" id="KW-0472">Membrane</keyword>
<dbReference type="AlphaFoldDB" id="A0A8S1F4A1"/>
<keyword evidence="1" id="KW-0812">Transmembrane</keyword>
<dbReference type="Pfam" id="PF15038">
    <property type="entry name" value="Jiraiya"/>
    <property type="match status" value="1"/>
</dbReference>
<dbReference type="EMBL" id="CADEPM010000011">
    <property type="protein sequence ID" value="CAB3410608.1"/>
    <property type="molecule type" value="Genomic_DNA"/>
</dbReference>
<protein>
    <submittedName>
        <fullName evidence="2">Uncharacterized protein</fullName>
    </submittedName>
</protein>
<keyword evidence="3" id="KW-1185">Reference proteome</keyword>
<keyword evidence="1" id="KW-1133">Transmembrane helix</keyword>
<gene>
    <name evidence="2" type="ORF">CBOVIS_LOCUS12111</name>
</gene>
<dbReference type="Proteomes" id="UP000494206">
    <property type="component" value="Unassembled WGS sequence"/>
</dbReference>
<sequence>MVINTTPRRLHLAMNSNDSTITKGQPSPISMRYSVTCAKSSILQHEAISHHSTETLNHEAKQVVDQTASVKWNIGLLTAMSISSALFSMLSLHFYFMSNDRLRGKPGVYRNYVDVLKDVVHCFDLAIVICSIATFFISSLQLLFFMKMMKLQNQNADIPLQYIQNTSFLRIVTYSFWYASIVLFITVTLITCAIDPSRSLASKCVSITLGVSAVLLCIWFSIRTLHFWSRLAYGHVYTDNYYNHLSTLV</sequence>